<keyword evidence="10" id="KW-0408">Iron</keyword>
<dbReference type="GO" id="GO:0005789">
    <property type="term" value="C:endoplasmic reticulum membrane"/>
    <property type="evidence" value="ECO:0007669"/>
    <property type="project" value="UniProtKB-SubCell"/>
</dbReference>
<evidence type="ECO:0000256" key="8">
    <source>
        <dbReference type="ARBA" id="ARBA00022848"/>
    </source>
</evidence>
<keyword evidence="13" id="KW-0812">Transmembrane</keyword>
<dbReference type="SUPFAM" id="SSF48264">
    <property type="entry name" value="Cytochrome P450"/>
    <property type="match status" value="2"/>
</dbReference>
<dbReference type="GO" id="GO:0020037">
    <property type="term" value="F:heme binding"/>
    <property type="evidence" value="ECO:0007669"/>
    <property type="project" value="InterPro"/>
</dbReference>
<keyword evidence="15" id="KW-1185">Reference proteome</keyword>
<comment type="cofactor">
    <cofactor evidence="1">
        <name>heme</name>
        <dbReference type="ChEBI" id="CHEBI:30413"/>
    </cofactor>
</comment>
<dbReference type="Gene3D" id="1.10.630.10">
    <property type="entry name" value="Cytochrome P450"/>
    <property type="match status" value="2"/>
</dbReference>
<keyword evidence="11" id="KW-0503">Monooxygenase</keyword>
<comment type="caution">
    <text evidence="14">The sequence shown here is derived from an EMBL/GenBank/DDBJ whole genome shotgun (WGS) entry which is preliminary data.</text>
</comment>
<accession>A0A8S4BDZ2</accession>
<keyword evidence="9" id="KW-0560">Oxidoreductase</keyword>
<keyword evidence="8" id="KW-0492">Microsome</keyword>
<dbReference type="PANTHER" id="PTHR24300">
    <property type="entry name" value="CYTOCHROME P450 508A4-RELATED"/>
    <property type="match status" value="1"/>
</dbReference>
<keyword evidence="12 13" id="KW-0472">Membrane</keyword>
<protein>
    <submittedName>
        <fullName evidence="14">(Atlantic silverside) hypothetical protein</fullName>
    </submittedName>
</protein>
<dbReference type="PANTHER" id="PTHR24300:SF319">
    <property type="entry name" value="CYTOCHROME P450, FAMILY 2, SUBFAMILY AC, POLYPEPTIDE 1"/>
    <property type="match status" value="1"/>
</dbReference>
<dbReference type="GO" id="GO:0006805">
    <property type="term" value="P:xenobiotic metabolic process"/>
    <property type="evidence" value="ECO:0007669"/>
    <property type="project" value="TreeGrafter"/>
</dbReference>
<dbReference type="EMBL" id="CAJRST010012224">
    <property type="protein sequence ID" value="CAG5928473.1"/>
    <property type="molecule type" value="Genomic_DNA"/>
</dbReference>
<keyword evidence="5" id="KW-0349">Heme</keyword>
<dbReference type="PRINTS" id="PR00463">
    <property type="entry name" value="EP450I"/>
</dbReference>
<keyword evidence="13" id="KW-1133">Transmembrane helix</keyword>
<dbReference type="GO" id="GO:0016712">
    <property type="term" value="F:oxidoreductase activity, acting on paired donors, with incorporation or reduction of molecular oxygen, reduced flavin or flavoprotein as one donor, and incorporation of one atom of oxygen"/>
    <property type="evidence" value="ECO:0007669"/>
    <property type="project" value="TreeGrafter"/>
</dbReference>
<evidence type="ECO:0000256" key="11">
    <source>
        <dbReference type="ARBA" id="ARBA00023033"/>
    </source>
</evidence>
<comment type="subcellular location">
    <subcellularLocation>
        <location evidence="3">Endoplasmic reticulum membrane</location>
        <topology evidence="3">Peripheral membrane protein</topology>
    </subcellularLocation>
    <subcellularLocation>
        <location evidence="2">Microsome membrane</location>
        <topology evidence="2">Peripheral membrane protein</topology>
    </subcellularLocation>
</comment>
<keyword evidence="7" id="KW-0256">Endoplasmic reticulum</keyword>
<comment type="similarity">
    <text evidence="4">Belongs to the cytochrome P450 family.</text>
</comment>
<organism evidence="14 15">
    <name type="scientific">Menidia menidia</name>
    <name type="common">Atlantic silverside</name>
    <dbReference type="NCBI Taxonomy" id="238744"/>
    <lineage>
        <taxon>Eukaryota</taxon>
        <taxon>Metazoa</taxon>
        <taxon>Chordata</taxon>
        <taxon>Craniata</taxon>
        <taxon>Vertebrata</taxon>
        <taxon>Euteleostomi</taxon>
        <taxon>Actinopterygii</taxon>
        <taxon>Neopterygii</taxon>
        <taxon>Teleostei</taxon>
        <taxon>Neoteleostei</taxon>
        <taxon>Acanthomorphata</taxon>
        <taxon>Ovalentaria</taxon>
        <taxon>Atherinomorphae</taxon>
        <taxon>Atheriniformes</taxon>
        <taxon>Atherinopsidae</taxon>
        <taxon>Menidiinae</taxon>
        <taxon>Menidia</taxon>
    </lineage>
</organism>
<dbReference type="GO" id="GO:0006082">
    <property type="term" value="P:organic acid metabolic process"/>
    <property type="evidence" value="ECO:0007669"/>
    <property type="project" value="TreeGrafter"/>
</dbReference>
<evidence type="ECO:0000256" key="6">
    <source>
        <dbReference type="ARBA" id="ARBA00022723"/>
    </source>
</evidence>
<gene>
    <name evidence="14" type="ORF">MMEN_LOCUS12123</name>
</gene>
<evidence type="ECO:0000256" key="5">
    <source>
        <dbReference type="ARBA" id="ARBA00022617"/>
    </source>
</evidence>
<dbReference type="Proteomes" id="UP000677803">
    <property type="component" value="Unassembled WGS sequence"/>
</dbReference>
<name>A0A8S4BDZ2_9TELE</name>
<keyword evidence="6" id="KW-0479">Metal-binding</keyword>
<evidence type="ECO:0000256" key="4">
    <source>
        <dbReference type="ARBA" id="ARBA00010617"/>
    </source>
</evidence>
<evidence type="ECO:0000313" key="15">
    <source>
        <dbReference type="Proteomes" id="UP000677803"/>
    </source>
</evidence>
<sequence length="661" mass="74770">MAILEALLQSLSLSSLLGGFVVLLCVYLMFSRFQAEGKEPPGPKTLPLLGNILQIDLKSPSKTLMEYYKKYGSIFQIHFGPKKVVVLAGYETVKEALVKFDEEFGYRDIPDIMYQVNKGHGVLWSNGDSWKEMRRFALTNLRDFGMGKKACEDKILEECQHLLEVFKSFKGKPFETTMHLNCAVSNIICSMVYGNRFEYDDPEFTSLVDRTNRSIQLTGSASLEVYSAFPLLSAWFGPSKEYLNLVTTTRKQNSVLLNKLRETLNPQMCRGFVDAYLVRQQQLEESGATDSHFHDSNLLVTVSNLFNAGTETTSTTLRWGLLLMAKYPKIQGRSSSSMGITEALLQSLSSVSLMEYVAALLLLCVLSCSVFRSRQKNGEPPGPTPLPVLGNLLQLDLKRPHNTLLEFSRKYGPVFTVYFGPKKVVVLAGYEAVKDALVNHDEVFGDRDVLHILHEVNQGGGLLWSNGDLWREMRRFSLTNLRDFGMGKKVCEDKIIEECQHLTDEIKKYKGEAFDTTRLMNYAISNIICSMIFGSRSEYDDAEFSNLVDRLNTTAQLLGSSSMQVYNLFPFCKWISSRRRYCQLSAANRKQVTAFISRLRETLIPQMCRGFVDSFLLRKQNLERFRFSPPAGVSEEELDLTPFPGITLGPAAHQLRAVSRM</sequence>
<dbReference type="GO" id="GO:0005506">
    <property type="term" value="F:iron ion binding"/>
    <property type="evidence" value="ECO:0007669"/>
    <property type="project" value="InterPro"/>
</dbReference>
<evidence type="ECO:0000256" key="2">
    <source>
        <dbReference type="ARBA" id="ARBA00004174"/>
    </source>
</evidence>
<evidence type="ECO:0000256" key="7">
    <source>
        <dbReference type="ARBA" id="ARBA00022824"/>
    </source>
</evidence>
<dbReference type="AlphaFoldDB" id="A0A8S4BDZ2"/>
<proteinExistence type="inferred from homology"/>
<evidence type="ECO:0000256" key="10">
    <source>
        <dbReference type="ARBA" id="ARBA00023004"/>
    </source>
</evidence>
<evidence type="ECO:0000256" key="1">
    <source>
        <dbReference type="ARBA" id="ARBA00001971"/>
    </source>
</evidence>
<dbReference type="FunFam" id="1.10.630.10:FF:000238">
    <property type="entry name" value="Cytochrome P450 2A6"/>
    <property type="match status" value="1"/>
</dbReference>
<dbReference type="InterPro" id="IPR002401">
    <property type="entry name" value="Cyt_P450_E_grp-I"/>
</dbReference>
<dbReference type="OrthoDB" id="2789670at2759"/>
<dbReference type="InterPro" id="IPR036396">
    <property type="entry name" value="Cyt_P450_sf"/>
</dbReference>
<evidence type="ECO:0000256" key="12">
    <source>
        <dbReference type="ARBA" id="ARBA00023136"/>
    </source>
</evidence>
<evidence type="ECO:0000313" key="14">
    <source>
        <dbReference type="EMBL" id="CAG5928473.1"/>
    </source>
</evidence>
<feature type="transmembrane region" description="Helical" evidence="13">
    <location>
        <begin position="6"/>
        <end position="30"/>
    </location>
</feature>
<dbReference type="Pfam" id="PF00067">
    <property type="entry name" value="p450"/>
    <property type="match status" value="2"/>
</dbReference>
<dbReference type="InterPro" id="IPR001128">
    <property type="entry name" value="Cyt_P450"/>
</dbReference>
<reference evidence="14" key="1">
    <citation type="submission" date="2021-05" db="EMBL/GenBank/DDBJ databases">
        <authorList>
            <person name="Tigano A."/>
        </authorList>
    </citation>
    <scope>NUCLEOTIDE SEQUENCE</scope>
</reference>
<evidence type="ECO:0000256" key="9">
    <source>
        <dbReference type="ARBA" id="ARBA00023002"/>
    </source>
</evidence>
<dbReference type="FunFam" id="1.10.630.10:FF:000208">
    <property type="entry name" value="Cytochrome P450, family 2, subfamily k, polypeptide 20"/>
    <property type="match status" value="1"/>
</dbReference>
<evidence type="ECO:0000256" key="3">
    <source>
        <dbReference type="ARBA" id="ARBA00004406"/>
    </source>
</evidence>
<dbReference type="InterPro" id="IPR050182">
    <property type="entry name" value="Cytochrome_P450_fam2"/>
</dbReference>
<dbReference type="PRINTS" id="PR00385">
    <property type="entry name" value="P450"/>
</dbReference>
<evidence type="ECO:0000256" key="13">
    <source>
        <dbReference type="SAM" id="Phobius"/>
    </source>
</evidence>